<gene>
    <name evidence="1" type="ORF">SAMN04487949_3756</name>
</gene>
<keyword evidence="1" id="KW-0378">Hydrolase</keyword>
<evidence type="ECO:0000313" key="2">
    <source>
        <dbReference type="Proteomes" id="UP000199451"/>
    </source>
</evidence>
<dbReference type="InterPro" id="IPR029055">
    <property type="entry name" value="Ntn_hydrolases_N"/>
</dbReference>
<reference evidence="2" key="1">
    <citation type="submission" date="2016-10" db="EMBL/GenBank/DDBJ databases">
        <authorList>
            <person name="Varghese N."/>
            <person name="Submissions S."/>
        </authorList>
    </citation>
    <scope>NUCLEOTIDE SEQUENCE [LARGE SCALE GENOMIC DNA]</scope>
    <source>
        <strain evidence="2">CGMCC 1.10119</strain>
    </source>
</reference>
<dbReference type="RefSeq" id="WP_089700010.1">
    <property type="nucleotide sequence ID" value="NZ_FNHL01000008.1"/>
</dbReference>
<dbReference type="OrthoDB" id="311454at2157"/>
<dbReference type="AlphaFoldDB" id="A0A1G9ZVI8"/>
<dbReference type="SUPFAM" id="SSF56235">
    <property type="entry name" value="N-terminal nucleophile aminohydrolases (Ntn hydrolases)"/>
    <property type="match status" value="1"/>
</dbReference>
<protein>
    <submittedName>
        <fullName evidence="1">Uncharacterized conserved protein, Ntn-hydrolase superfamily</fullName>
    </submittedName>
</protein>
<dbReference type="InterPro" id="IPR010430">
    <property type="entry name" value="DUF1028"/>
</dbReference>
<name>A0A1G9ZVI8_9EURY</name>
<sequence>MTFSIAARDPEADEFGVAVTTGIVAVGAVCPYVSADAAVLTQSFTKTEHGADALRRIAEGDAVDDACTALLNADEHASYRQVHGVDSERAFTFTGDDCVEWAGSRTGENYTVAGNMLVGESVVERVADAFEAAEGRLSERLVAALEAGQAAGGDKRGKVSAALLVHAPEPKLFHNLRVDYAEEPVDRLRTTYEKAVEAQASLVESTDEQLGSGAYPEEILAFGHKH</sequence>
<proteinExistence type="predicted"/>
<dbReference type="PANTHER" id="PTHR39328:SF1">
    <property type="entry name" value="BLL2871 PROTEIN"/>
    <property type="match status" value="1"/>
</dbReference>
<accession>A0A1G9ZVI8</accession>
<dbReference type="EMBL" id="FNHL01000008">
    <property type="protein sequence ID" value="SDN24703.1"/>
    <property type="molecule type" value="Genomic_DNA"/>
</dbReference>
<keyword evidence="2" id="KW-1185">Reference proteome</keyword>
<dbReference type="Pfam" id="PF06267">
    <property type="entry name" value="DUF1028"/>
    <property type="match status" value="1"/>
</dbReference>
<dbReference type="GO" id="GO:0016787">
    <property type="term" value="F:hydrolase activity"/>
    <property type="evidence" value="ECO:0007669"/>
    <property type="project" value="UniProtKB-KW"/>
</dbReference>
<organism evidence="1 2">
    <name type="scientific">Halogranum gelatinilyticum</name>
    <dbReference type="NCBI Taxonomy" id="660521"/>
    <lineage>
        <taxon>Archaea</taxon>
        <taxon>Methanobacteriati</taxon>
        <taxon>Methanobacteriota</taxon>
        <taxon>Stenosarchaea group</taxon>
        <taxon>Halobacteria</taxon>
        <taxon>Halobacteriales</taxon>
        <taxon>Haloferacaceae</taxon>
    </lineage>
</organism>
<dbReference type="Proteomes" id="UP000199451">
    <property type="component" value="Unassembled WGS sequence"/>
</dbReference>
<dbReference type="Gene3D" id="3.60.20.10">
    <property type="entry name" value="Glutamine Phosphoribosylpyrophosphate, subunit 1, domain 1"/>
    <property type="match status" value="1"/>
</dbReference>
<dbReference type="PANTHER" id="PTHR39328">
    <property type="entry name" value="BLL2871 PROTEIN"/>
    <property type="match status" value="1"/>
</dbReference>
<evidence type="ECO:0000313" key="1">
    <source>
        <dbReference type="EMBL" id="SDN24703.1"/>
    </source>
</evidence>